<dbReference type="AlphaFoldDB" id="A0A6N7XJ15"/>
<comment type="caution">
    <text evidence="1">The sequence shown here is derived from an EMBL/GenBank/DDBJ whole genome shotgun (WGS) entry which is preliminary data.</text>
</comment>
<accession>A0A6N7XJ15</accession>
<sequence>MKSDKVKNLYFGNLNMTFGKENESLLEHFESIFYPVITSETKKYVKKDGVEDSDNYFRIFGVELKLLDEEYVLTGIFEHNVKFERDKYWDNGEIIENYAELKGSNWSKFYLFLKNHRIALIKEDNKSPNLVNLKSYLKYIFDYDREKRKRKSGESIPYAVVDIVNIPLDESIETEMKKFSHISKVRLKFLTLNGKVDKQGLLDEVDNSRRETKSRHVYLTYVSPKDLDEIVETVKISKSNVEKRIDGKDLSGKPKTLKDDDFETIESIELEKEKIKEIDDGKIVKYLKKYKEILYSDEGNTYLYDKFSKIISKFVK</sequence>
<reference evidence="1 2" key="1">
    <citation type="submission" date="2019-08" db="EMBL/GenBank/DDBJ databases">
        <title>In-depth cultivation of the pig gut microbiome towards novel bacterial diversity and tailored functional studies.</title>
        <authorList>
            <person name="Wylensek D."/>
            <person name="Hitch T.C.A."/>
            <person name="Clavel T."/>
        </authorList>
    </citation>
    <scope>NUCLEOTIDE SEQUENCE [LARGE SCALE GENOMIC DNA]</scope>
    <source>
        <strain evidence="1 2">WCA-SAB-591-4A-A</strain>
    </source>
</reference>
<evidence type="ECO:0000313" key="2">
    <source>
        <dbReference type="Proteomes" id="UP000440713"/>
    </source>
</evidence>
<protein>
    <submittedName>
        <fullName evidence="1">Uncharacterized protein</fullName>
    </submittedName>
</protein>
<evidence type="ECO:0000313" key="1">
    <source>
        <dbReference type="EMBL" id="MST63079.1"/>
    </source>
</evidence>
<dbReference type="Proteomes" id="UP000440713">
    <property type="component" value="Unassembled WGS sequence"/>
</dbReference>
<keyword evidence="2" id="KW-1185">Reference proteome</keyword>
<proteinExistence type="predicted"/>
<dbReference type="EMBL" id="VUNE01000005">
    <property type="protein sequence ID" value="MST63079.1"/>
    <property type="molecule type" value="Genomic_DNA"/>
</dbReference>
<dbReference type="RefSeq" id="WP_154538556.1">
    <property type="nucleotide sequence ID" value="NZ_JAXFFP010000004.1"/>
</dbReference>
<gene>
    <name evidence="1" type="ORF">FYJ71_09045</name>
</gene>
<name>A0A6N7XJ15_9FIRM</name>
<organism evidence="1 2">
    <name type="scientific">Peptostreptococcus porci</name>
    <dbReference type="NCBI Taxonomy" id="2652282"/>
    <lineage>
        <taxon>Bacteria</taxon>
        <taxon>Bacillati</taxon>
        <taxon>Bacillota</taxon>
        <taxon>Clostridia</taxon>
        <taxon>Peptostreptococcales</taxon>
        <taxon>Peptostreptococcaceae</taxon>
        <taxon>Peptostreptococcus</taxon>
    </lineage>
</organism>